<evidence type="ECO:0000313" key="4">
    <source>
        <dbReference type="Proteomes" id="UP000324595"/>
    </source>
</evidence>
<organism evidence="3 4">
    <name type="scientific">Fodinibius salinus</name>
    <dbReference type="NCBI Taxonomy" id="860790"/>
    <lineage>
        <taxon>Bacteria</taxon>
        <taxon>Pseudomonadati</taxon>
        <taxon>Balneolota</taxon>
        <taxon>Balneolia</taxon>
        <taxon>Balneolales</taxon>
        <taxon>Balneolaceae</taxon>
        <taxon>Fodinibius</taxon>
    </lineage>
</organism>
<keyword evidence="1" id="KW-1133">Transmembrane helix</keyword>
<proteinExistence type="predicted"/>
<reference evidence="3 4" key="1">
    <citation type="submission" date="2019-07" db="EMBL/GenBank/DDBJ databases">
        <title>Genomic Encyclopedia of Archaeal and Bacterial Type Strains, Phase II (KMG-II): from individual species to whole genera.</title>
        <authorList>
            <person name="Goeker M."/>
        </authorList>
    </citation>
    <scope>NUCLEOTIDE SEQUENCE [LARGE SCALE GENOMIC DNA]</scope>
    <source>
        <strain evidence="3 4">DSM 21935</strain>
    </source>
</reference>
<keyword evidence="1" id="KW-0472">Membrane</keyword>
<name>A0A5D3YLZ3_9BACT</name>
<dbReference type="InterPro" id="IPR005182">
    <property type="entry name" value="YdbS-like_PH"/>
</dbReference>
<dbReference type="RefSeq" id="WP_148897842.1">
    <property type="nucleotide sequence ID" value="NZ_VNHY01000001.1"/>
</dbReference>
<comment type="caution">
    <text evidence="3">The sequence shown here is derived from an EMBL/GenBank/DDBJ whole genome shotgun (WGS) entry which is preliminary data.</text>
</comment>
<dbReference type="Proteomes" id="UP000324595">
    <property type="component" value="Unassembled WGS sequence"/>
</dbReference>
<evidence type="ECO:0000259" key="2">
    <source>
        <dbReference type="Pfam" id="PF03703"/>
    </source>
</evidence>
<dbReference type="Pfam" id="PF03703">
    <property type="entry name" value="bPH_2"/>
    <property type="match status" value="1"/>
</dbReference>
<evidence type="ECO:0000256" key="1">
    <source>
        <dbReference type="SAM" id="Phobius"/>
    </source>
</evidence>
<protein>
    <submittedName>
        <fullName evidence="3">Putative membrane protein</fullName>
    </submittedName>
</protein>
<dbReference type="OrthoDB" id="8754159at2"/>
<accession>A0A5D3YLZ3</accession>
<dbReference type="PANTHER" id="PTHR34473:SF2">
    <property type="entry name" value="UPF0699 TRANSMEMBRANE PROTEIN YDBT"/>
    <property type="match status" value="1"/>
</dbReference>
<dbReference type="EMBL" id="VNHY01000001">
    <property type="protein sequence ID" value="TYP95166.1"/>
    <property type="molecule type" value="Genomic_DNA"/>
</dbReference>
<gene>
    <name evidence="3" type="ORF">LX73_0461</name>
</gene>
<keyword evidence="4" id="KW-1185">Reference proteome</keyword>
<feature type="domain" description="YdbS-like PH" evidence="2">
    <location>
        <begin position="60"/>
        <end position="132"/>
    </location>
</feature>
<feature type="transmembrane region" description="Helical" evidence="1">
    <location>
        <begin position="20"/>
        <end position="49"/>
    </location>
</feature>
<keyword evidence="1" id="KW-0812">Transmembrane</keyword>
<dbReference type="AlphaFoldDB" id="A0A5D3YLZ3"/>
<dbReference type="PANTHER" id="PTHR34473">
    <property type="entry name" value="UPF0699 TRANSMEMBRANE PROTEIN YDBS"/>
    <property type="match status" value="1"/>
</dbReference>
<sequence>MSEPNIIKKAKFTPKVKTYLLVSGAIILTCTIVGIVLLPFYFIIAPFFIKKYYSYLRADLSERTLQFERGYIFHMEKTIPLDKIQDLTFRQGPLLKYFEMSILKVETAGGSAQGQANLKLIGIENAAEFRKLVLNQRDKVTNRTQPQSSSAADESTLSILSEIRDSLKIIEQKMD</sequence>
<evidence type="ECO:0000313" key="3">
    <source>
        <dbReference type="EMBL" id="TYP95166.1"/>
    </source>
</evidence>